<gene>
    <name evidence="8" type="ORF">I6U48_22085</name>
</gene>
<dbReference type="PANTHER" id="PTHR32347:SF23">
    <property type="entry name" value="BLL5650 PROTEIN"/>
    <property type="match status" value="1"/>
</dbReference>
<keyword evidence="9" id="KW-1185">Reference proteome</keyword>
<evidence type="ECO:0000256" key="2">
    <source>
        <dbReference type="ARBA" id="ARBA00009477"/>
    </source>
</evidence>
<feature type="chain" id="PRO_5038908291" evidence="5">
    <location>
        <begin position="22"/>
        <end position="329"/>
    </location>
</feature>
<dbReference type="InterPro" id="IPR050465">
    <property type="entry name" value="UPF0194_transport"/>
</dbReference>
<dbReference type="PROSITE" id="PS51257">
    <property type="entry name" value="PROKAR_LIPOPROTEIN"/>
    <property type="match status" value="1"/>
</dbReference>
<dbReference type="InterPro" id="IPR006143">
    <property type="entry name" value="RND_pump_MFP"/>
</dbReference>
<dbReference type="FunFam" id="2.40.30.170:FF:000010">
    <property type="entry name" value="Efflux RND transporter periplasmic adaptor subunit"/>
    <property type="match status" value="1"/>
</dbReference>
<proteinExistence type="inferred from homology"/>
<dbReference type="AlphaFoldDB" id="A0A949TND6"/>
<evidence type="ECO:0000313" key="9">
    <source>
        <dbReference type="Proteomes" id="UP000694308"/>
    </source>
</evidence>
<feature type="signal peptide" evidence="5">
    <location>
        <begin position="1"/>
        <end position="21"/>
    </location>
</feature>
<comment type="caution">
    <text evidence="8">The sequence shown here is derived from an EMBL/GenBank/DDBJ whole genome shotgun (WGS) entry which is preliminary data.</text>
</comment>
<dbReference type="Pfam" id="PF25954">
    <property type="entry name" value="Beta-barrel_RND_2"/>
    <property type="match status" value="1"/>
</dbReference>
<evidence type="ECO:0000313" key="8">
    <source>
        <dbReference type="EMBL" id="MBV7275595.1"/>
    </source>
</evidence>
<dbReference type="GO" id="GO:0015562">
    <property type="term" value="F:efflux transmembrane transporter activity"/>
    <property type="evidence" value="ECO:0007669"/>
    <property type="project" value="InterPro"/>
</dbReference>
<dbReference type="InterPro" id="IPR058792">
    <property type="entry name" value="Beta-barrel_RND_2"/>
</dbReference>
<reference evidence="8" key="1">
    <citation type="submission" date="2020-12" db="EMBL/GenBank/DDBJ databases">
        <title>Clostridium thailandense sp. nov., a novel acetogenic bacterium isolated from peat land soil in Thailand.</title>
        <authorList>
            <person name="Chaikitkaew S."/>
            <person name="Birkeland N.K."/>
        </authorList>
    </citation>
    <scope>NUCLEOTIDE SEQUENCE</scope>
    <source>
        <strain evidence="8">PL3</strain>
    </source>
</reference>
<dbReference type="Proteomes" id="UP000694308">
    <property type="component" value="Unassembled WGS sequence"/>
</dbReference>
<dbReference type="InterPro" id="IPR059052">
    <property type="entry name" value="HH_YbhG-like"/>
</dbReference>
<accession>A0A949TND6</accession>
<comment type="subcellular location">
    <subcellularLocation>
        <location evidence="1">Cell envelope</location>
    </subcellularLocation>
</comment>
<dbReference type="PANTHER" id="PTHR32347">
    <property type="entry name" value="EFFLUX SYSTEM COMPONENT YKNX-RELATED"/>
    <property type="match status" value="1"/>
</dbReference>
<evidence type="ECO:0000256" key="3">
    <source>
        <dbReference type="ARBA" id="ARBA00023054"/>
    </source>
</evidence>
<dbReference type="GO" id="GO:0030313">
    <property type="term" value="C:cell envelope"/>
    <property type="evidence" value="ECO:0007669"/>
    <property type="project" value="UniProtKB-SubCell"/>
</dbReference>
<dbReference type="EMBL" id="JAEEGC010000130">
    <property type="protein sequence ID" value="MBV7275595.1"/>
    <property type="molecule type" value="Genomic_DNA"/>
</dbReference>
<dbReference type="RefSeq" id="WP_218322646.1">
    <property type="nucleotide sequence ID" value="NZ_JAEEGC010000130.1"/>
</dbReference>
<dbReference type="NCBIfam" id="TIGR01730">
    <property type="entry name" value="RND_mfp"/>
    <property type="match status" value="1"/>
</dbReference>
<keyword evidence="5" id="KW-0732">Signal</keyword>
<evidence type="ECO:0000259" key="6">
    <source>
        <dbReference type="Pfam" id="PF25881"/>
    </source>
</evidence>
<protein>
    <submittedName>
        <fullName evidence="8">Efflux RND transporter periplasmic adaptor subunit</fullName>
    </submittedName>
</protein>
<feature type="domain" description="YbhG-like alpha-helical hairpin" evidence="6">
    <location>
        <begin position="88"/>
        <end position="217"/>
    </location>
</feature>
<keyword evidence="3 4" id="KW-0175">Coiled coil</keyword>
<evidence type="ECO:0000256" key="4">
    <source>
        <dbReference type="SAM" id="Coils"/>
    </source>
</evidence>
<name>A0A949TND6_9CLOT</name>
<feature type="coiled-coil region" evidence="4">
    <location>
        <begin position="161"/>
        <end position="221"/>
    </location>
</feature>
<evidence type="ECO:0000256" key="5">
    <source>
        <dbReference type="SAM" id="SignalP"/>
    </source>
</evidence>
<comment type="similarity">
    <text evidence="2">Belongs to the membrane fusion protein (MFP) (TC 8.A.1) family.</text>
</comment>
<dbReference type="Pfam" id="PF25881">
    <property type="entry name" value="HH_YBHG"/>
    <property type="match status" value="1"/>
</dbReference>
<organism evidence="8 9">
    <name type="scientific">Clostridium thailandense</name>
    <dbReference type="NCBI Taxonomy" id="2794346"/>
    <lineage>
        <taxon>Bacteria</taxon>
        <taxon>Bacillati</taxon>
        <taxon>Bacillota</taxon>
        <taxon>Clostridia</taxon>
        <taxon>Eubacteriales</taxon>
        <taxon>Clostridiaceae</taxon>
        <taxon>Clostridium</taxon>
    </lineage>
</organism>
<sequence>MKKLTLILILSAILGISTLTGCGSSDKIKVKSTINAENSSKKNLVYLMAGKISTNENVNISPKITDKVTETYVDVGSKVKKGDLLIKLDSKELQAQVTKAEAAVNTAQANLVKIHSSARPEQIYQAQAAVDGAKAKYENSKTTYERNQKLFDTGAISKSQLEELQTSLVEAEASYNSSKASLDLLNKGETQESINIAESQVKEAQAALDIAKNQLENAVIISPISGVVTEKTINTGELAAAGSTLITVVNSDTMLINAYLPAAYINRVKVGQEVIIKVAEIPDKEFNGEIFMIDSVVDSKNKNILVKVSFKDQYMQLKPGMFVEVGVRD</sequence>
<dbReference type="GO" id="GO:0016020">
    <property type="term" value="C:membrane"/>
    <property type="evidence" value="ECO:0007669"/>
    <property type="project" value="InterPro"/>
</dbReference>
<evidence type="ECO:0000256" key="1">
    <source>
        <dbReference type="ARBA" id="ARBA00004196"/>
    </source>
</evidence>
<feature type="domain" description="CusB-like beta-barrel" evidence="7">
    <location>
        <begin position="256"/>
        <end position="327"/>
    </location>
</feature>
<evidence type="ECO:0000259" key="7">
    <source>
        <dbReference type="Pfam" id="PF25954"/>
    </source>
</evidence>